<evidence type="ECO:0000313" key="1">
    <source>
        <dbReference type="EMBL" id="RDH45255.1"/>
    </source>
</evidence>
<evidence type="ECO:0000313" key="2">
    <source>
        <dbReference type="Proteomes" id="UP000257039"/>
    </source>
</evidence>
<sequence length="91" mass="10499">MNILAKVFKELIEFSIENSISIFEWAILNEIIETTGQIRSNILADIKGDLKYLAELDDYGEGVDWPIIPKGIRIFICRETTPEYYEISKIS</sequence>
<comment type="caution">
    <text evidence="1">The sequence shown here is derived from an EMBL/GenBank/DDBJ whole genome shotgun (WGS) entry which is preliminary data.</text>
</comment>
<gene>
    <name evidence="1" type="ORF">B9G39_18390</name>
</gene>
<dbReference type="AlphaFoldDB" id="A0A4P9VP44"/>
<reference evidence="1 2" key="1">
    <citation type="submission" date="2017-04" db="EMBL/GenBank/DDBJ databases">
        <title>Draft genome sequence of Zooshikella ganghwensis VG4 isolated from Red Sea sediments.</title>
        <authorList>
            <person name="Rehman Z."/>
            <person name="Alam I."/>
            <person name="Kamau A."/>
            <person name="Bajic V."/>
            <person name="Leiknes T."/>
        </authorList>
    </citation>
    <scope>NUCLEOTIDE SEQUENCE [LARGE SCALE GENOMIC DNA]</scope>
    <source>
        <strain evidence="1 2">VG4</strain>
    </source>
</reference>
<dbReference type="Proteomes" id="UP000257039">
    <property type="component" value="Unassembled WGS sequence"/>
</dbReference>
<organism evidence="1 2">
    <name type="scientific">Zooshikella ganghwensis</name>
    <dbReference type="NCBI Taxonomy" id="202772"/>
    <lineage>
        <taxon>Bacteria</taxon>
        <taxon>Pseudomonadati</taxon>
        <taxon>Pseudomonadota</taxon>
        <taxon>Gammaproteobacteria</taxon>
        <taxon>Oceanospirillales</taxon>
        <taxon>Zooshikellaceae</taxon>
        <taxon>Zooshikella</taxon>
    </lineage>
</organism>
<dbReference type="RefSeq" id="WP_094788245.1">
    <property type="nucleotide sequence ID" value="NZ_NDXW01000001.1"/>
</dbReference>
<name>A0A4P9VP44_9GAMM</name>
<dbReference type="EMBL" id="NDXW01000001">
    <property type="protein sequence ID" value="RDH45255.1"/>
    <property type="molecule type" value="Genomic_DNA"/>
</dbReference>
<protein>
    <submittedName>
        <fullName evidence="1">Uncharacterized protein</fullName>
    </submittedName>
</protein>
<proteinExistence type="predicted"/>
<accession>A0A4P9VP44</accession>
<keyword evidence="2" id="KW-1185">Reference proteome</keyword>